<dbReference type="AlphaFoldDB" id="A0A915JSP9"/>
<organism evidence="1 2">
    <name type="scientific">Romanomermis culicivorax</name>
    <name type="common">Nematode worm</name>
    <dbReference type="NCBI Taxonomy" id="13658"/>
    <lineage>
        <taxon>Eukaryota</taxon>
        <taxon>Metazoa</taxon>
        <taxon>Ecdysozoa</taxon>
        <taxon>Nematoda</taxon>
        <taxon>Enoplea</taxon>
        <taxon>Dorylaimia</taxon>
        <taxon>Mermithida</taxon>
        <taxon>Mermithoidea</taxon>
        <taxon>Mermithidae</taxon>
        <taxon>Romanomermis</taxon>
    </lineage>
</organism>
<accession>A0A915JSP9</accession>
<dbReference type="Proteomes" id="UP000887565">
    <property type="component" value="Unplaced"/>
</dbReference>
<proteinExistence type="predicted"/>
<dbReference type="WBParaSite" id="nRc.2.0.1.t29266-RA">
    <property type="protein sequence ID" value="nRc.2.0.1.t29266-RA"/>
    <property type="gene ID" value="nRc.2.0.1.g29266"/>
</dbReference>
<reference evidence="2" key="1">
    <citation type="submission" date="2022-11" db="UniProtKB">
        <authorList>
            <consortium name="WormBaseParasite"/>
        </authorList>
    </citation>
    <scope>IDENTIFICATION</scope>
</reference>
<evidence type="ECO:0000313" key="2">
    <source>
        <dbReference type="WBParaSite" id="nRc.2.0.1.t29266-RA"/>
    </source>
</evidence>
<name>A0A915JSP9_ROMCU</name>
<evidence type="ECO:0000313" key="1">
    <source>
        <dbReference type="Proteomes" id="UP000887565"/>
    </source>
</evidence>
<sequence>KLESYHLESAEYKYNYLIDECCPEEDPKEDILMKKKFLEDLAQEIKNFKSENPAMELKMRELSTIVEISKKVVQNCKVIENCKVVKKDFDNCRVIKKAVHNLKIVEISAKVVETCKVVGT</sequence>
<keyword evidence="1" id="KW-1185">Reference proteome</keyword>
<protein>
    <submittedName>
        <fullName evidence="2">Uncharacterized protein</fullName>
    </submittedName>
</protein>